<keyword evidence="2" id="KW-1185">Reference proteome</keyword>
<dbReference type="Proteomes" id="UP000009138">
    <property type="component" value="Unassembled WGS sequence"/>
</dbReference>
<dbReference type="InParanoid" id="I1C0L1"/>
<dbReference type="VEuPathDB" id="FungiDB:RO3G_06696"/>
<dbReference type="GeneID" id="93613667"/>
<gene>
    <name evidence="1" type="ORF">RO3G_06696</name>
</gene>
<dbReference type="OrthoDB" id="10018316at2759"/>
<evidence type="ECO:0000313" key="2">
    <source>
        <dbReference type="Proteomes" id="UP000009138"/>
    </source>
</evidence>
<organism evidence="1 2">
    <name type="scientific">Rhizopus delemar (strain RA 99-880 / ATCC MYA-4621 / FGSC 9543 / NRRL 43880)</name>
    <name type="common">Mucormycosis agent</name>
    <name type="synonym">Rhizopus arrhizus var. delemar</name>
    <dbReference type="NCBI Taxonomy" id="246409"/>
    <lineage>
        <taxon>Eukaryota</taxon>
        <taxon>Fungi</taxon>
        <taxon>Fungi incertae sedis</taxon>
        <taxon>Mucoromycota</taxon>
        <taxon>Mucoromycotina</taxon>
        <taxon>Mucoromycetes</taxon>
        <taxon>Mucorales</taxon>
        <taxon>Mucorineae</taxon>
        <taxon>Rhizopodaceae</taxon>
        <taxon>Rhizopus</taxon>
    </lineage>
</organism>
<evidence type="ECO:0000313" key="1">
    <source>
        <dbReference type="EMBL" id="EIE81991.1"/>
    </source>
</evidence>
<protein>
    <submittedName>
        <fullName evidence="1">Uncharacterized protein</fullName>
    </submittedName>
</protein>
<dbReference type="EMBL" id="CH476735">
    <property type="protein sequence ID" value="EIE81991.1"/>
    <property type="molecule type" value="Genomic_DNA"/>
</dbReference>
<name>I1C0L1_RHIO9</name>
<reference evidence="1 2" key="1">
    <citation type="journal article" date="2009" name="PLoS Genet.">
        <title>Genomic analysis of the basal lineage fungus Rhizopus oryzae reveals a whole-genome duplication.</title>
        <authorList>
            <person name="Ma L.-J."/>
            <person name="Ibrahim A.S."/>
            <person name="Skory C."/>
            <person name="Grabherr M.G."/>
            <person name="Burger G."/>
            <person name="Butler M."/>
            <person name="Elias M."/>
            <person name="Idnurm A."/>
            <person name="Lang B.F."/>
            <person name="Sone T."/>
            <person name="Abe A."/>
            <person name="Calvo S.E."/>
            <person name="Corrochano L.M."/>
            <person name="Engels R."/>
            <person name="Fu J."/>
            <person name="Hansberg W."/>
            <person name="Kim J.-M."/>
            <person name="Kodira C.D."/>
            <person name="Koehrsen M.J."/>
            <person name="Liu B."/>
            <person name="Miranda-Saavedra D."/>
            <person name="O'Leary S."/>
            <person name="Ortiz-Castellanos L."/>
            <person name="Poulter R."/>
            <person name="Rodriguez-Romero J."/>
            <person name="Ruiz-Herrera J."/>
            <person name="Shen Y.-Q."/>
            <person name="Zeng Q."/>
            <person name="Galagan J."/>
            <person name="Birren B.W."/>
            <person name="Cuomo C.A."/>
            <person name="Wickes B.L."/>
        </authorList>
    </citation>
    <scope>NUCLEOTIDE SEQUENCE [LARGE SCALE GENOMIC DNA]</scope>
    <source>
        <strain evidence="2">RA 99-880 / ATCC MYA-4621 / FGSC 9543 / NRRL 43880</strain>
    </source>
</reference>
<sequence length="34" mass="3845">MTHQPQAMEGVTELGRDAFNPIPSVPADWQWSTF</sequence>
<proteinExistence type="predicted"/>
<dbReference type="RefSeq" id="XP_067517387.1">
    <property type="nucleotide sequence ID" value="XM_067661286.1"/>
</dbReference>
<accession>I1C0L1</accession>
<dbReference type="AlphaFoldDB" id="I1C0L1"/>